<name>A0ACB1AVM0_MELEN</name>
<comment type="caution">
    <text evidence="1">The sequence shown here is derived from an EMBL/GenBank/DDBJ whole genome shotgun (WGS) entry which is preliminary data.</text>
</comment>
<proteinExistence type="predicted"/>
<sequence>MPIKNNYLSYSNWNVSKFILNEFGGENKGYGGNIIGILVVLIGALCFGSLVNFVKIIFYHF</sequence>
<evidence type="ECO:0000313" key="2">
    <source>
        <dbReference type="Proteomes" id="UP001497535"/>
    </source>
</evidence>
<evidence type="ECO:0000313" key="1">
    <source>
        <dbReference type="EMBL" id="CAK5107385.1"/>
    </source>
</evidence>
<organism evidence="1 2">
    <name type="scientific">Meloidogyne enterolobii</name>
    <name type="common">Root-knot nematode worm</name>
    <name type="synonym">Meloidogyne mayaguensis</name>
    <dbReference type="NCBI Taxonomy" id="390850"/>
    <lineage>
        <taxon>Eukaryota</taxon>
        <taxon>Metazoa</taxon>
        <taxon>Ecdysozoa</taxon>
        <taxon>Nematoda</taxon>
        <taxon>Chromadorea</taxon>
        <taxon>Rhabditida</taxon>
        <taxon>Tylenchina</taxon>
        <taxon>Tylenchomorpha</taxon>
        <taxon>Tylenchoidea</taxon>
        <taxon>Meloidogynidae</taxon>
        <taxon>Meloidogyninae</taxon>
        <taxon>Meloidogyne</taxon>
    </lineage>
</organism>
<keyword evidence="2" id="KW-1185">Reference proteome</keyword>
<reference evidence="1" key="1">
    <citation type="submission" date="2023-11" db="EMBL/GenBank/DDBJ databases">
        <authorList>
            <person name="Poullet M."/>
        </authorList>
    </citation>
    <scope>NUCLEOTIDE SEQUENCE</scope>
    <source>
        <strain evidence="1">E1834</strain>
    </source>
</reference>
<accession>A0ACB1AVM0</accession>
<dbReference type="EMBL" id="CAVMJV010000126">
    <property type="protein sequence ID" value="CAK5107385.1"/>
    <property type="molecule type" value="Genomic_DNA"/>
</dbReference>
<dbReference type="Proteomes" id="UP001497535">
    <property type="component" value="Unassembled WGS sequence"/>
</dbReference>
<gene>
    <name evidence="1" type="ORF">MENTE1834_LOCUS43697</name>
</gene>
<protein>
    <submittedName>
        <fullName evidence="1">Uncharacterized protein</fullName>
    </submittedName>
</protein>